<organism evidence="2 3">
    <name type="scientific">Candidatus Liptonbacteria bacterium GWB1_49_6</name>
    <dbReference type="NCBI Taxonomy" id="1798644"/>
    <lineage>
        <taxon>Bacteria</taxon>
        <taxon>Candidatus Liptoniibacteriota</taxon>
    </lineage>
</organism>
<keyword evidence="1" id="KW-0472">Membrane</keyword>
<name>A0A1G2C7G3_9BACT</name>
<evidence type="ECO:0000313" key="3">
    <source>
        <dbReference type="Proteomes" id="UP000176648"/>
    </source>
</evidence>
<gene>
    <name evidence="2" type="ORF">A2122_01030</name>
</gene>
<dbReference type="AlphaFoldDB" id="A0A1G2C7G3"/>
<proteinExistence type="predicted"/>
<accession>A0A1G2C7G3</accession>
<dbReference type="EMBL" id="MHKU01000025">
    <property type="protein sequence ID" value="OGY96709.1"/>
    <property type="molecule type" value="Genomic_DNA"/>
</dbReference>
<protein>
    <submittedName>
        <fullName evidence="2">Uncharacterized protein</fullName>
    </submittedName>
</protein>
<evidence type="ECO:0000313" key="2">
    <source>
        <dbReference type="EMBL" id="OGY96709.1"/>
    </source>
</evidence>
<dbReference type="Proteomes" id="UP000176648">
    <property type="component" value="Unassembled WGS sequence"/>
</dbReference>
<comment type="caution">
    <text evidence="2">The sequence shown here is derived from an EMBL/GenBank/DDBJ whole genome shotgun (WGS) entry which is preliminary data.</text>
</comment>
<feature type="transmembrane region" description="Helical" evidence="1">
    <location>
        <begin position="81"/>
        <end position="108"/>
    </location>
</feature>
<keyword evidence="1" id="KW-0812">Transmembrane</keyword>
<sequence length="118" mass="13537">MRDGEGDAERDGKLVLFPHVCERPRFTGPFVFLEVGKKSILGEFLFYGIIDEMDPEISKKFEEQDKKLDAIFRSAEKTRKYFLWTLIITLLAVFLPLIGLAFVIPIYLKSLNFGALGF</sequence>
<reference evidence="2 3" key="1">
    <citation type="journal article" date="2016" name="Nat. Commun.">
        <title>Thousands of microbial genomes shed light on interconnected biogeochemical processes in an aquifer system.</title>
        <authorList>
            <person name="Anantharaman K."/>
            <person name="Brown C.T."/>
            <person name="Hug L.A."/>
            <person name="Sharon I."/>
            <person name="Castelle C.J."/>
            <person name="Probst A.J."/>
            <person name="Thomas B.C."/>
            <person name="Singh A."/>
            <person name="Wilkins M.J."/>
            <person name="Karaoz U."/>
            <person name="Brodie E.L."/>
            <person name="Williams K.H."/>
            <person name="Hubbard S.S."/>
            <person name="Banfield J.F."/>
        </authorList>
    </citation>
    <scope>NUCLEOTIDE SEQUENCE [LARGE SCALE GENOMIC DNA]</scope>
</reference>
<evidence type="ECO:0000256" key="1">
    <source>
        <dbReference type="SAM" id="Phobius"/>
    </source>
</evidence>
<keyword evidence="1" id="KW-1133">Transmembrane helix</keyword>